<gene>
    <name evidence="6" type="ORF">RDB_LOCUS42672</name>
</gene>
<dbReference type="AlphaFoldDB" id="A0A8H3ADN1"/>
<evidence type="ECO:0000313" key="7">
    <source>
        <dbReference type="Proteomes" id="UP000663841"/>
    </source>
</evidence>
<proteinExistence type="predicted"/>
<evidence type="ECO:0000256" key="2">
    <source>
        <dbReference type="ARBA" id="ARBA00022525"/>
    </source>
</evidence>
<keyword evidence="2" id="KW-0964">Secreted</keyword>
<comment type="caution">
    <text evidence="6">The sequence shown here is derived from an EMBL/GenBank/DDBJ whole genome shotgun (WGS) entry which is preliminary data.</text>
</comment>
<dbReference type="Proteomes" id="UP000663841">
    <property type="component" value="Unassembled WGS sequence"/>
</dbReference>
<accession>A0A8H3ADN1</accession>
<evidence type="ECO:0000313" key="6">
    <source>
        <dbReference type="EMBL" id="CAE6420525.1"/>
    </source>
</evidence>
<evidence type="ECO:0000256" key="3">
    <source>
        <dbReference type="ARBA" id="ARBA00022729"/>
    </source>
</evidence>
<dbReference type="InterPro" id="IPR008427">
    <property type="entry name" value="Extracellular_membr_CFEM_dom"/>
</dbReference>
<evidence type="ECO:0000256" key="1">
    <source>
        <dbReference type="ARBA" id="ARBA00004613"/>
    </source>
</evidence>
<keyword evidence="3" id="KW-0732">Signal</keyword>
<evidence type="ECO:0000256" key="4">
    <source>
        <dbReference type="ARBA" id="ARBA00023157"/>
    </source>
</evidence>
<comment type="subcellular location">
    <subcellularLocation>
        <location evidence="1">Secreted</location>
    </subcellularLocation>
</comment>
<keyword evidence="4" id="KW-1015">Disulfide bond</keyword>
<dbReference type="PROSITE" id="PS52012">
    <property type="entry name" value="CFEM"/>
    <property type="match status" value="1"/>
</dbReference>
<dbReference type="EMBL" id="CAJMWW010000074">
    <property type="protein sequence ID" value="CAE6420525.1"/>
    <property type="molecule type" value="Genomic_DNA"/>
</dbReference>
<reference evidence="6" key="1">
    <citation type="submission" date="2021-01" db="EMBL/GenBank/DDBJ databases">
        <authorList>
            <person name="Kaushik A."/>
        </authorList>
    </citation>
    <scope>NUCLEOTIDE SEQUENCE</scope>
    <source>
        <strain evidence="6">AG3-T5</strain>
    </source>
</reference>
<evidence type="ECO:0000259" key="5">
    <source>
        <dbReference type="PROSITE" id="PS52012"/>
    </source>
</evidence>
<name>A0A8H3ADN1_9AGAM</name>
<protein>
    <recommendedName>
        <fullName evidence="5">CFEM domain-containing protein</fullName>
    </recommendedName>
</protein>
<organism evidence="6 7">
    <name type="scientific">Rhizoctonia solani</name>
    <dbReference type="NCBI Taxonomy" id="456999"/>
    <lineage>
        <taxon>Eukaryota</taxon>
        <taxon>Fungi</taxon>
        <taxon>Dikarya</taxon>
        <taxon>Basidiomycota</taxon>
        <taxon>Agaricomycotina</taxon>
        <taxon>Agaricomycetes</taxon>
        <taxon>Cantharellales</taxon>
        <taxon>Ceratobasidiaceae</taxon>
        <taxon>Rhizoctonia</taxon>
    </lineage>
</organism>
<sequence length="281" mass="27674">MHYSLQMLKRKPLKASRLRREGQTAHTRLSYSYFTMQFIAIALLAAASLANGQSVPANAPGCVKYCLRIAREQTPSACTWAGWCATNGFQDAVSNCYSNICGAANQQVGAQIYQQICSQAGSDTTCPASSASASVAPVSSIISSVSESASSVISSVASEASTAVSSASDVVTTIAGVATTIPASATSSVAAALSSSAAAASSSSESVALSVTSAVSTATAPVSSAISSLLSSAASVVSSATSGAIATQSPNAASAPGLTSSGQLASLGAIFVGVVAGAFML</sequence>
<dbReference type="GO" id="GO:0005576">
    <property type="term" value="C:extracellular region"/>
    <property type="evidence" value="ECO:0007669"/>
    <property type="project" value="UniProtKB-SubCell"/>
</dbReference>
<feature type="domain" description="CFEM" evidence="5">
    <location>
        <begin position="34"/>
        <end position="141"/>
    </location>
</feature>